<accession>A0A835G8Y5</accession>
<protein>
    <recommendedName>
        <fullName evidence="11">Scavenger receptor class B member 1</fullName>
    </recommendedName>
</protein>
<evidence type="ECO:0000256" key="1">
    <source>
        <dbReference type="ARBA" id="ARBA00004236"/>
    </source>
</evidence>
<evidence type="ECO:0000256" key="2">
    <source>
        <dbReference type="ARBA" id="ARBA00010532"/>
    </source>
</evidence>
<evidence type="ECO:0000313" key="10">
    <source>
        <dbReference type="Proteomes" id="UP000648187"/>
    </source>
</evidence>
<dbReference type="AlphaFoldDB" id="A0A835G8Y5"/>
<comment type="caution">
    <text evidence="9">The sequence shown here is derived from an EMBL/GenBank/DDBJ whole genome shotgun (WGS) entry which is preliminary data.</text>
</comment>
<evidence type="ECO:0000256" key="5">
    <source>
        <dbReference type="ARBA" id="ARBA00022989"/>
    </source>
</evidence>
<feature type="transmembrane region" description="Helical" evidence="8">
    <location>
        <begin position="52"/>
        <end position="72"/>
    </location>
</feature>
<dbReference type="InterPro" id="IPR002159">
    <property type="entry name" value="CD36_fam"/>
</dbReference>
<proteinExistence type="inferred from homology"/>
<name>A0A835G8Y5_SPOEX</name>
<keyword evidence="7" id="KW-0325">Glycoprotein</keyword>
<evidence type="ECO:0000256" key="6">
    <source>
        <dbReference type="ARBA" id="ARBA00023136"/>
    </source>
</evidence>
<keyword evidence="10" id="KW-1185">Reference proteome</keyword>
<dbReference type="PRINTS" id="PR01609">
    <property type="entry name" value="CD36FAMILY"/>
</dbReference>
<keyword evidence="3" id="KW-1003">Cell membrane</keyword>
<reference evidence="9" key="1">
    <citation type="submission" date="2020-08" db="EMBL/GenBank/DDBJ databases">
        <title>Spodoptera exigua strain:BAW_Kor-Di-RS1 Genome sequencing and assembly.</title>
        <authorList>
            <person name="Kim J."/>
            <person name="Nam H.Y."/>
            <person name="Kwon M."/>
            <person name="Choi J.H."/>
            <person name="Cho S.R."/>
            <person name="Kim G.-H."/>
        </authorList>
    </citation>
    <scope>NUCLEOTIDE SEQUENCE</scope>
    <source>
        <strain evidence="9">BAW_Kor-Di-RS1</strain>
        <tissue evidence="9">Whole-body</tissue>
    </source>
</reference>
<dbReference type="Proteomes" id="UP000648187">
    <property type="component" value="Unassembled WGS sequence"/>
</dbReference>
<dbReference type="PANTHER" id="PTHR11923:SF104">
    <property type="entry name" value="FI07620P"/>
    <property type="match status" value="1"/>
</dbReference>
<comment type="similarity">
    <text evidence="2">Belongs to the CD36 family.</text>
</comment>
<keyword evidence="6 8" id="KW-0472">Membrane</keyword>
<comment type="subcellular location">
    <subcellularLocation>
        <location evidence="1">Cell membrane</location>
    </subcellularLocation>
</comment>
<evidence type="ECO:0000256" key="8">
    <source>
        <dbReference type="SAM" id="Phobius"/>
    </source>
</evidence>
<dbReference type="Pfam" id="PF01130">
    <property type="entry name" value="CD36"/>
    <property type="match status" value="1"/>
</dbReference>
<keyword evidence="4 8" id="KW-0812">Transmembrane</keyword>
<sequence length="531" mass="60053">MTKSLKMGYITKGGSQQNRNVKLQLFVTLMLRSDLPFRGTLHDTRGPYTYHFYLLILMMTTPLMVLSAPQYARVGPGTLLDEALKKETDSIHLSAYLFNITNADRFASGEDDKLKMEEVGPFTYQENRTNDDMEIDMEAGVVRYTPRHRVTFLPEESIGRPEDMMLTVPNIAMLSMASGVSSYGYFAKMAFNMLTSRLGSEPTVNLSAHDFLWGYNEPLITLGNSILPGWINFDTLGVLDRLYDEKAPLRVEVSAHTNDKFMIKSVNGVSGLPNWGYPDTKSSCNSFNNSYEGIIYPPDISAERPLKIYRNVLCRFMELEYVEKKVTDYGATGMSFQITNNSYSKIPENECLCAKGICHDGISDLSPCFYGLPVVLSNAHFMDSNPLLYERIEGMKPNKEQHGSEFMIDPIIGLVMATKFSVQVNVMLRDVSFNAKLTKYSDMFVPIVNIKIIQPKLADDQVATLRLMHVYAPYIVLGVQTILLLTGLLLLSHSARLLYWNWLSSRRKGMGFTCERINVKETLSTEPLMNR</sequence>
<dbReference type="PANTHER" id="PTHR11923">
    <property type="entry name" value="SCAVENGER RECEPTOR CLASS B TYPE-1 SR-B1"/>
    <property type="match status" value="1"/>
</dbReference>
<dbReference type="GO" id="GO:0005886">
    <property type="term" value="C:plasma membrane"/>
    <property type="evidence" value="ECO:0007669"/>
    <property type="project" value="UniProtKB-SubCell"/>
</dbReference>
<dbReference type="GO" id="GO:0005737">
    <property type="term" value="C:cytoplasm"/>
    <property type="evidence" value="ECO:0007669"/>
    <property type="project" value="TreeGrafter"/>
</dbReference>
<evidence type="ECO:0000256" key="7">
    <source>
        <dbReference type="ARBA" id="ARBA00023180"/>
    </source>
</evidence>
<evidence type="ECO:0000256" key="3">
    <source>
        <dbReference type="ARBA" id="ARBA00022475"/>
    </source>
</evidence>
<feature type="transmembrane region" description="Helical" evidence="8">
    <location>
        <begin position="471"/>
        <end position="491"/>
    </location>
</feature>
<dbReference type="EMBL" id="JACKWZ010000363">
    <property type="protein sequence ID" value="KAF9408746.1"/>
    <property type="molecule type" value="Genomic_DNA"/>
</dbReference>
<gene>
    <name evidence="9" type="ORF">HW555_011663</name>
</gene>
<evidence type="ECO:0000313" key="9">
    <source>
        <dbReference type="EMBL" id="KAF9408746.1"/>
    </source>
</evidence>
<keyword evidence="5 8" id="KW-1133">Transmembrane helix</keyword>
<evidence type="ECO:0000256" key="4">
    <source>
        <dbReference type="ARBA" id="ARBA00022692"/>
    </source>
</evidence>
<evidence type="ECO:0008006" key="11">
    <source>
        <dbReference type="Google" id="ProtNLM"/>
    </source>
</evidence>
<dbReference type="GO" id="GO:0005044">
    <property type="term" value="F:scavenger receptor activity"/>
    <property type="evidence" value="ECO:0007669"/>
    <property type="project" value="TreeGrafter"/>
</dbReference>
<organism evidence="9 10">
    <name type="scientific">Spodoptera exigua</name>
    <name type="common">Beet armyworm</name>
    <name type="synonym">Noctua fulgens</name>
    <dbReference type="NCBI Taxonomy" id="7107"/>
    <lineage>
        <taxon>Eukaryota</taxon>
        <taxon>Metazoa</taxon>
        <taxon>Ecdysozoa</taxon>
        <taxon>Arthropoda</taxon>
        <taxon>Hexapoda</taxon>
        <taxon>Insecta</taxon>
        <taxon>Pterygota</taxon>
        <taxon>Neoptera</taxon>
        <taxon>Endopterygota</taxon>
        <taxon>Lepidoptera</taxon>
        <taxon>Glossata</taxon>
        <taxon>Ditrysia</taxon>
        <taxon>Noctuoidea</taxon>
        <taxon>Noctuidae</taxon>
        <taxon>Amphipyrinae</taxon>
        <taxon>Spodoptera</taxon>
    </lineage>
</organism>